<organism evidence="3 4">
    <name type="scientific">Ditylenchus dipsaci</name>
    <dbReference type="NCBI Taxonomy" id="166011"/>
    <lineage>
        <taxon>Eukaryota</taxon>
        <taxon>Metazoa</taxon>
        <taxon>Ecdysozoa</taxon>
        <taxon>Nematoda</taxon>
        <taxon>Chromadorea</taxon>
        <taxon>Rhabditida</taxon>
        <taxon>Tylenchina</taxon>
        <taxon>Tylenchomorpha</taxon>
        <taxon>Sphaerularioidea</taxon>
        <taxon>Anguinidae</taxon>
        <taxon>Anguininae</taxon>
        <taxon>Ditylenchus</taxon>
    </lineage>
</organism>
<dbReference type="AlphaFoldDB" id="A0A915E099"/>
<sequence>MSHFHKFLVFVIVLNTFQAATCQEECPNGMYFSKCTNLCPDPSCQSVEQHQKRLCFSLRCGRPACRCLDGLVKVNSQDNATGCVEPSQCAKI</sequence>
<keyword evidence="1" id="KW-0732">Signal</keyword>
<protein>
    <submittedName>
        <fullName evidence="4">TIL domain-containing protein</fullName>
    </submittedName>
</protein>
<reference evidence="4" key="1">
    <citation type="submission" date="2022-11" db="UniProtKB">
        <authorList>
            <consortium name="WormBaseParasite"/>
        </authorList>
    </citation>
    <scope>IDENTIFICATION</scope>
</reference>
<name>A0A915E099_9BILA</name>
<dbReference type="Pfam" id="PF01826">
    <property type="entry name" value="TIL"/>
    <property type="match status" value="1"/>
</dbReference>
<evidence type="ECO:0000256" key="1">
    <source>
        <dbReference type="SAM" id="SignalP"/>
    </source>
</evidence>
<dbReference type="Gene3D" id="2.10.25.10">
    <property type="entry name" value="Laminin"/>
    <property type="match status" value="1"/>
</dbReference>
<evidence type="ECO:0000313" key="4">
    <source>
        <dbReference type="WBParaSite" id="jg25090"/>
    </source>
</evidence>
<keyword evidence="3" id="KW-1185">Reference proteome</keyword>
<dbReference type="Proteomes" id="UP000887574">
    <property type="component" value="Unplaced"/>
</dbReference>
<evidence type="ECO:0000259" key="2">
    <source>
        <dbReference type="Pfam" id="PF01826"/>
    </source>
</evidence>
<accession>A0A915E099</accession>
<evidence type="ECO:0000313" key="3">
    <source>
        <dbReference type="Proteomes" id="UP000887574"/>
    </source>
</evidence>
<dbReference type="InterPro" id="IPR002919">
    <property type="entry name" value="TIL_dom"/>
</dbReference>
<feature type="chain" id="PRO_5037135584" evidence="1">
    <location>
        <begin position="23"/>
        <end position="92"/>
    </location>
</feature>
<dbReference type="WBParaSite" id="jg25090">
    <property type="protein sequence ID" value="jg25090"/>
    <property type="gene ID" value="jg25090"/>
</dbReference>
<feature type="domain" description="TIL" evidence="2">
    <location>
        <begin position="26"/>
        <end position="89"/>
    </location>
</feature>
<feature type="signal peptide" evidence="1">
    <location>
        <begin position="1"/>
        <end position="22"/>
    </location>
</feature>
<proteinExistence type="predicted"/>